<evidence type="ECO:0000313" key="3">
    <source>
        <dbReference type="Proteomes" id="UP000816034"/>
    </source>
</evidence>
<evidence type="ECO:0000256" key="1">
    <source>
        <dbReference type="SAM" id="MobiDB-lite"/>
    </source>
</evidence>
<dbReference type="GeneID" id="68099189"/>
<feature type="region of interest" description="Disordered" evidence="1">
    <location>
        <begin position="1"/>
        <end position="24"/>
    </location>
</feature>
<dbReference type="Proteomes" id="UP000816034">
    <property type="component" value="Unassembled WGS sequence"/>
</dbReference>
<feature type="compositionally biased region" description="Polar residues" evidence="1">
    <location>
        <begin position="1"/>
        <end position="15"/>
    </location>
</feature>
<organism evidence="2 3">
    <name type="scientific">Naegleria lovaniensis</name>
    <name type="common">Amoeba</name>
    <dbReference type="NCBI Taxonomy" id="51637"/>
    <lineage>
        <taxon>Eukaryota</taxon>
        <taxon>Discoba</taxon>
        <taxon>Heterolobosea</taxon>
        <taxon>Tetramitia</taxon>
        <taxon>Eutetramitia</taxon>
        <taxon>Vahlkampfiidae</taxon>
        <taxon>Naegleria</taxon>
    </lineage>
</organism>
<protein>
    <submittedName>
        <fullName evidence="2">Uncharacterized protein</fullName>
    </submittedName>
</protein>
<gene>
    <name evidence="2" type="ORF">C9374_006735</name>
</gene>
<sequence length="422" mass="48502">MLLPSNSVVDTSSPVASHHDDYKVHDGKSDHGAVYKIVVPKCSTERVRPCIKGMYIWCHGYRPIGIPLTAVFDYYAEPYATLLRRGFILASTSYRREGYILKDAVDDIDELRRYILDRFISPNDSSAHDFTVLLEAESMGGAIVTLLNERYSRKQYHGIIATGAALFIQKDPVDDPIQFLYTPHVPQIYICNSSEVSIVKEYIEQAKKKQQQGDSSIVVPNLLTVEREGHCEVFTEEIQIAFSALFEWLKDDSYFDRLNQESHDITLYTLEIEREFNNQTTNKLQIVSEMINSQPVRGVWVLVDEVTLYNEVILRIGREDFRKLFIYPYNQFTVYVSMNSNSNEKFSLDKAKKFEILHASYPFTGISMDTLVSSFNVDDNLVIRRHFTGNNLNAAATEMGVQISHWVFILEKAVRRTTRLNQ</sequence>
<dbReference type="EMBL" id="PYSW02000028">
    <property type="protein sequence ID" value="KAG2379618.1"/>
    <property type="molecule type" value="Genomic_DNA"/>
</dbReference>
<evidence type="ECO:0000313" key="2">
    <source>
        <dbReference type="EMBL" id="KAG2379618.1"/>
    </source>
</evidence>
<dbReference type="InterPro" id="IPR029058">
    <property type="entry name" value="AB_hydrolase_fold"/>
</dbReference>
<keyword evidence="3" id="KW-1185">Reference proteome</keyword>
<reference evidence="2 3" key="1">
    <citation type="journal article" date="2018" name="BMC Genomics">
        <title>The genome of Naegleria lovaniensis, the basis for a comparative approach to unravel pathogenicity factors of the human pathogenic amoeba N. fowleri.</title>
        <authorList>
            <person name="Liechti N."/>
            <person name="Schurch N."/>
            <person name="Bruggmann R."/>
            <person name="Wittwer M."/>
        </authorList>
    </citation>
    <scope>NUCLEOTIDE SEQUENCE [LARGE SCALE GENOMIC DNA]</scope>
    <source>
        <strain evidence="2 3">ATCC 30569</strain>
    </source>
</reference>
<name>A0AA88KJ54_NAELO</name>
<dbReference type="SUPFAM" id="SSF53474">
    <property type="entry name" value="alpha/beta-Hydrolases"/>
    <property type="match status" value="1"/>
</dbReference>
<dbReference type="RefSeq" id="XP_044546880.1">
    <property type="nucleotide sequence ID" value="XM_044696628.1"/>
</dbReference>
<dbReference type="AlphaFoldDB" id="A0AA88KJ54"/>
<accession>A0AA88KJ54</accession>
<proteinExistence type="predicted"/>
<comment type="caution">
    <text evidence="2">The sequence shown here is derived from an EMBL/GenBank/DDBJ whole genome shotgun (WGS) entry which is preliminary data.</text>
</comment>